<reference evidence="1 2" key="1">
    <citation type="submission" date="2015-04" db="EMBL/GenBank/DDBJ databases">
        <title>Comparative genomics of rhizobia nodulating Arachis hypogaea in China.</title>
        <authorList>
            <person name="Li Y."/>
        </authorList>
    </citation>
    <scope>NUCLEOTIDE SEQUENCE [LARGE SCALE GENOMIC DNA]</scope>
    <source>
        <strain evidence="1 2">CCBAU 51787</strain>
    </source>
</reference>
<evidence type="ECO:0000313" key="2">
    <source>
        <dbReference type="Proteomes" id="UP000290565"/>
    </source>
</evidence>
<gene>
    <name evidence="1" type="ORF">XH94_32090</name>
</gene>
<name>A0A4Q0SAE1_9BRAD</name>
<comment type="caution">
    <text evidence="1">The sequence shown here is derived from an EMBL/GenBank/DDBJ whole genome shotgun (WGS) entry which is preliminary data.</text>
</comment>
<proteinExistence type="predicted"/>
<sequence length="116" mass="12963">MPLNFKGESPLPAFLRRPVEATYTLTDAAQPITPKVIPTYSIAIRFVPDLFFVAIGRISGRVRTRLAMKKAALRMELFGFPRNGKNYLTFIKLHLVQSVCECGISETDFAHSLGYG</sequence>
<accession>A0A4Q0SAE1</accession>
<dbReference type="EMBL" id="LBJM01000088">
    <property type="protein sequence ID" value="RXH32636.1"/>
    <property type="molecule type" value="Genomic_DNA"/>
</dbReference>
<evidence type="ECO:0000313" key="1">
    <source>
        <dbReference type="EMBL" id="RXH32636.1"/>
    </source>
</evidence>
<protein>
    <submittedName>
        <fullName evidence="1">Uncharacterized protein</fullName>
    </submittedName>
</protein>
<organism evidence="1 2">
    <name type="scientific">Bradyrhizobium zhanjiangense</name>
    <dbReference type="NCBI Taxonomy" id="1325107"/>
    <lineage>
        <taxon>Bacteria</taxon>
        <taxon>Pseudomonadati</taxon>
        <taxon>Pseudomonadota</taxon>
        <taxon>Alphaproteobacteria</taxon>
        <taxon>Hyphomicrobiales</taxon>
        <taxon>Nitrobacteraceae</taxon>
        <taxon>Bradyrhizobium</taxon>
    </lineage>
</organism>
<dbReference type="Proteomes" id="UP000290565">
    <property type="component" value="Unassembled WGS sequence"/>
</dbReference>
<dbReference type="AlphaFoldDB" id="A0A4Q0SAE1"/>